<dbReference type="AlphaFoldDB" id="A0A820ZWG4"/>
<protein>
    <submittedName>
        <fullName evidence="1">Uncharacterized protein</fullName>
    </submittedName>
</protein>
<dbReference type="EMBL" id="CAJOBQ010002603">
    <property type="protein sequence ID" value="CAF4569333.1"/>
    <property type="molecule type" value="Genomic_DNA"/>
</dbReference>
<evidence type="ECO:0000313" key="1">
    <source>
        <dbReference type="EMBL" id="CAF4569333.1"/>
    </source>
</evidence>
<gene>
    <name evidence="1" type="ORF">TSG867_LOCUS25850</name>
</gene>
<comment type="caution">
    <text evidence="1">The sequence shown here is derived from an EMBL/GenBank/DDBJ whole genome shotgun (WGS) entry which is preliminary data.</text>
</comment>
<reference evidence="1" key="1">
    <citation type="submission" date="2021-02" db="EMBL/GenBank/DDBJ databases">
        <authorList>
            <person name="Nowell W R."/>
        </authorList>
    </citation>
    <scope>NUCLEOTIDE SEQUENCE</scope>
</reference>
<feature type="non-terminal residue" evidence="1">
    <location>
        <position position="1"/>
    </location>
</feature>
<accession>A0A820ZWG4</accession>
<evidence type="ECO:0000313" key="2">
    <source>
        <dbReference type="Proteomes" id="UP000663862"/>
    </source>
</evidence>
<sequence length="50" mass="6013">DLPMFNNIDWFDDIFDIVNIDGDKDDDQQEVERAIIEDYYEDLNLNSDQE</sequence>
<name>A0A820ZWG4_9BILA</name>
<proteinExistence type="predicted"/>
<organism evidence="1 2">
    <name type="scientific">Rotaria socialis</name>
    <dbReference type="NCBI Taxonomy" id="392032"/>
    <lineage>
        <taxon>Eukaryota</taxon>
        <taxon>Metazoa</taxon>
        <taxon>Spiralia</taxon>
        <taxon>Gnathifera</taxon>
        <taxon>Rotifera</taxon>
        <taxon>Eurotatoria</taxon>
        <taxon>Bdelloidea</taxon>
        <taxon>Philodinida</taxon>
        <taxon>Philodinidae</taxon>
        <taxon>Rotaria</taxon>
    </lineage>
</organism>
<dbReference type="Proteomes" id="UP000663862">
    <property type="component" value="Unassembled WGS sequence"/>
</dbReference>